<feature type="compositionally biased region" description="Polar residues" evidence="1">
    <location>
        <begin position="54"/>
        <end position="63"/>
    </location>
</feature>
<dbReference type="GO" id="GO:0000902">
    <property type="term" value="P:cell morphogenesis"/>
    <property type="evidence" value="ECO:0007669"/>
    <property type="project" value="InterPro"/>
</dbReference>
<dbReference type="Proteomes" id="UP001153714">
    <property type="component" value="Chromosome 8"/>
</dbReference>
<reference evidence="2" key="2">
    <citation type="submission" date="2022-10" db="EMBL/GenBank/DDBJ databases">
        <authorList>
            <consortium name="ENA_rothamsted_submissions"/>
            <consortium name="culmorum"/>
            <person name="King R."/>
        </authorList>
    </citation>
    <scope>NUCLEOTIDE SEQUENCE</scope>
</reference>
<dbReference type="GO" id="GO:0031175">
    <property type="term" value="P:neuron projection development"/>
    <property type="evidence" value="ECO:0007669"/>
    <property type="project" value="TreeGrafter"/>
</dbReference>
<gene>
    <name evidence="2" type="ORF">DIATSA_LOCUS12728</name>
</gene>
<reference evidence="2" key="1">
    <citation type="submission" date="2021-12" db="EMBL/GenBank/DDBJ databases">
        <authorList>
            <person name="King R."/>
        </authorList>
    </citation>
    <scope>NUCLEOTIDE SEQUENCE</scope>
</reference>
<evidence type="ECO:0000256" key="1">
    <source>
        <dbReference type="SAM" id="MobiDB-lite"/>
    </source>
</evidence>
<name>A0A9N9WHM6_9NEOP</name>
<dbReference type="EMBL" id="OU893339">
    <property type="protein sequence ID" value="CAG9795465.1"/>
    <property type="molecule type" value="Genomic_DNA"/>
</dbReference>
<dbReference type="AlphaFoldDB" id="A0A9N9WHM6"/>
<evidence type="ECO:0000313" key="3">
    <source>
        <dbReference type="Proteomes" id="UP001153714"/>
    </source>
</evidence>
<keyword evidence="3" id="KW-1185">Reference proteome</keyword>
<dbReference type="InterPro" id="IPR039867">
    <property type="entry name" value="Furry/Tao3/Mor2"/>
</dbReference>
<dbReference type="PANTHER" id="PTHR12295">
    <property type="entry name" value="FURRY-RELATED"/>
    <property type="match status" value="1"/>
</dbReference>
<dbReference type="GO" id="GO:0005938">
    <property type="term" value="C:cell cortex"/>
    <property type="evidence" value="ECO:0007669"/>
    <property type="project" value="TreeGrafter"/>
</dbReference>
<feature type="compositionally biased region" description="Low complexity" evidence="1">
    <location>
        <begin position="24"/>
        <end position="37"/>
    </location>
</feature>
<dbReference type="GO" id="GO:0030427">
    <property type="term" value="C:site of polarized growth"/>
    <property type="evidence" value="ECO:0007669"/>
    <property type="project" value="TreeGrafter"/>
</dbReference>
<sequence>MTTTRQQAHRPRWHGRYSGYSRGARPARTAPPLLVLPTRRRPGALTRLPLKEGNPQNATQKRGSNPPPPCPSAATRNKSRTPDGLLTVQGNKGPPPADVTTCPPAGTPALIFYDTETIAASNTEDTSPQLVENGLRMLLQLITSWKNGEPSSNTITGAGVKQEALAAVVRGAEALGLVMLCQCKPYPRRLAVHVLRETKCLLEKLQLTGDEPALIDAADEHVPQLAERCLPLLPPAEKQAVLAVSQPDLVWVAERSHAVWTASTQHDETSTKNSWSGSASNGADPWKVILFGLLERSRVPARCPSTILQAWPILHARIHALFTIIEPAPVNDNRASLLSRGPTLPRKPEKERDGYMQVWKYYMTMAYLVVPAVPSPVIRCASPDLSLSGTEQEGWLGGGALGSSSESLNAGGFFTLPLSYARAHRHKRTRWITPNMHDDYDASIWALSSSSPDSLSERSGGEARGAAASPSSLHKLAVPLARCEVPEVRDAAIAACGNINPDALKDLMEELVPLLREAVDRKQENMRRRRRRDALRLNLNKMLLLIAQKKTFATSPFALEGGSLHPSLTEYLDGVRQSLEVEAEKDAPAAREQRLTNLIQELFWYGKKN</sequence>
<organism evidence="2 3">
    <name type="scientific">Diatraea saccharalis</name>
    <name type="common">sugarcane borer</name>
    <dbReference type="NCBI Taxonomy" id="40085"/>
    <lineage>
        <taxon>Eukaryota</taxon>
        <taxon>Metazoa</taxon>
        <taxon>Ecdysozoa</taxon>
        <taxon>Arthropoda</taxon>
        <taxon>Hexapoda</taxon>
        <taxon>Insecta</taxon>
        <taxon>Pterygota</taxon>
        <taxon>Neoptera</taxon>
        <taxon>Endopterygota</taxon>
        <taxon>Lepidoptera</taxon>
        <taxon>Glossata</taxon>
        <taxon>Ditrysia</taxon>
        <taxon>Pyraloidea</taxon>
        <taxon>Crambidae</taxon>
        <taxon>Crambinae</taxon>
        <taxon>Diatraea</taxon>
    </lineage>
</organism>
<dbReference type="PANTHER" id="PTHR12295:SF30">
    <property type="entry name" value="PROTEIN FURRY"/>
    <property type="match status" value="1"/>
</dbReference>
<dbReference type="OrthoDB" id="6287725at2759"/>
<protein>
    <submittedName>
        <fullName evidence="2">Uncharacterized protein</fullName>
    </submittedName>
</protein>
<evidence type="ECO:0000313" key="2">
    <source>
        <dbReference type="EMBL" id="CAG9795465.1"/>
    </source>
</evidence>
<accession>A0A9N9WHM6</accession>
<proteinExistence type="predicted"/>
<feature type="region of interest" description="Disordered" evidence="1">
    <location>
        <begin position="1"/>
        <end position="97"/>
    </location>
</feature>